<keyword evidence="14" id="KW-1185">Reference proteome</keyword>
<reference evidence="13 14" key="1">
    <citation type="submission" date="2019-05" db="EMBL/GenBank/DDBJ databases">
        <authorList>
            <person name="Pankratov T."/>
            <person name="Grouzdev D."/>
        </authorList>
    </citation>
    <scope>NUCLEOTIDE SEQUENCE [LARGE SCALE GENOMIC DNA]</scope>
    <source>
        <strain evidence="13 14">KEBCLARHB70R</strain>
    </source>
</reference>
<dbReference type="Gene3D" id="1.10.287.130">
    <property type="match status" value="1"/>
</dbReference>
<dbReference type="EMBL" id="VCDI01000002">
    <property type="protein sequence ID" value="TLU73162.1"/>
    <property type="molecule type" value="Genomic_DNA"/>
</dbReference>
<dbReference type="Pfam" id="PF00512">
    <property type="entry name" value="HisKA"/>
    <property type="match status" value="1"/>
</dbReference>
<dbReference type="InterPro" id="IPR036890">
    <property type="entry name" value="HATPase_C_sf"/>
</dbReference>
<dbReference type="Gene3D" id="3.30.565.10">
    <property type="entry name" value="Histidine kinase-like ATPase, C-terminal domain"/>
    <property type="match status" value="1"/>
</dbReference>
<dbReference type="InterPro" id="IPR003661">
    <property type="entry name" value="HisK_dim/P_dom"/>
</dbReference>
<dbReference type="RefSeq" id="WP_138325243.1">
    <property type="nucleotide sequence ID" value="NZ_VCDI01000002.1"/>
</dbReference>
<evidence type="ECO:0000256" key="11">
    <source>
        <dbReference type="SAM" id="Phobius"/>
    </source>
</evidence>
<evidence type="ECO:0000256" key="8">
    <source>
        <dbReference type="ARBA" id="ARBA00023012"/>
    </source>
</evidence>
<dbReference type="EC" id="2.7.13.3" evidence="3"/>
<dbReference type="Pfam" id="PF02518">
    <property type="entry name" value="HATPase_c"/>
    <property type="match status" value="1"/>
</dbReference>
<dbReference type="InterPro" id="IPR005467">
    <property type="entry name" value="His_kinase_dom"/>
</dbReference>
<dbReference type="InterPro" id="IPR004358">
    <property type="entry name" value="Sig_transdc_His_kin-like_C"/>
</dbReference>
<comment type="subcellular location">
    <subcellularLocation>
        <location evidence="2">Cell membrane</location>
        <topology evidence="2">Multi-pass membrane protein</topology>
    </subcellularLocation>
</comment>
<dbReference type="PANTHER" id="PTHR44936:SF9">
    <property type="entry name" value="SENSOR PROTEIN CREC"/>
    <property type="match status" value="1"/>
</dbReference>
<evidence type="ECO:0000256" key="3">
    <source>
        <dbReference type="ARBA" id="ARBA00012438"/>
    </source>
</evidence>
<gene>
    <name evidence="13" type="ORF">FE263_06975</name>
</gene>
<dbReference type="GO" id="GO:0000155">
    <property type="term" value="F:phosphorelay sensor kinase activity"/>
    <property type="evidence" value="ECO:0007669"/>
    <property type="project" value="InterPro"/>
</dbReference>
<dbReference type="InterPro" id="IPR003594">
    <property type="entry name" value="HATPase_dom"/>
</dbReference>
<keyword evidence="7 13" id="KW-0418">Kinase</keyword>
<evidence type="ECO:0000313" key="14">
    <source>
        <dbReference type="Proteomes" id="UP000305654"/>
    </source>
</evidence>
<dbReference type="InterPro" id="IPR036097">
    <property type="entry name" value="HisK_dim/P_sf"/>
</dbReference>
<dbReference type="PANTHER" id="PTHR44936">
    <property type="entry name" value="SENSOR PROTEIN CREC"/>
    <property type="match status" value="1"/>
</dbReference>
<dbReference type="SMART" id="SM00387">
    <property type="entry name" value="HATPase_c"/>
    <property type="match status" value="1"/>
</dbReference>
<dbReference type="AlphaFoldDB" id="A0A5R9J6G7"/>
<keyword evidence="11" id="KW-0472">Membrane</keyword>
<evidence type="ECO:0000256" key="4">
    <source>
        <dbReference type="ARBA" id="ARBA00022475"/>
    </source>
</evidence>
<dbReference type="PRINTS" id="PR00344">
    <property type="entry name" value="BCTRLSENSOR"/>
</dbReference>
<dbReference type="CDD" id="cd00082">
    <property type="entry name" value="HisKA"/>
    <property type="match status" value="1"/>
</dbReference>
<dbReference type="InterPro" id="IPR050980">
    <property type="entry name" value="2C_sensor_his_kinase"/>
</dbReference>
<keyword evidence="5" id="KW-0597">Phosphoprotein</keyword>
<feature type="coiled-coil region" evidence="10">
    <location>
        <begin position="227"/>
        <end position="261"/>
    </location>
</feature>
<keyword evidence="11" id="KW-1133">Transmembrane helix</keyword>
<dbReference type="GO" id="GO:0005886">
    <property type="term" value="C:plasma membrane"/>
    <property type="evidence" value="ECO:0007669"/>
    <property type="project" value="UniProtKB-SubCell"/>
</dbReference>
<evidence type="ECO:0000256" key="1">
    <source>
        <dbReference type="ARBA" id="ARBA00000085"/>
    </source>
</evidence>
<proteinExistence type="predicted"/>
<feature type="domain" description="Histidine kinase" evidence="12">
    <location>
        <begin position="270"/>
        <end position="489"/>
    </location>
</feature>
<evidence type="ECO:0000256" key="2">
    <source>
        <dbReference type="ARBA" id="ARBA00004651"/>
    </source>
</evidence>
<name>A0A5R9J6G7_9PROT</name>
<evidence type="ECO:0000256" key="7">
    <source>
        <dbReference type="ARBA" id="ARBA00022777"/>
    </source>
</evidence>
<protein>
    <recommendedName>
        <fullName evidence="3">histidine kinase</fullName>
        <ecNumber evidence="3">2.7.13.3</ecNumber>
    </recommendedName>
</protein>
<evidence type="ECO:0000259" key="12">
    <source>
        <dbReference type="PROSITE" id="PS50109"/>
    </source>
</evidence>
<evidence type="ECO:0000256" key="6">
    <source>
        <dbReference type="ARBA" id="ARBA00022679"/>
    </source>
</evidence>
<dbReference type="PROSITE" id="PS50109">
    <property type="entry name" value="HIS_KIN"/>
    <property type="match status" value="1"/>
</dbReference>
<dbReference type="SMART" id="SM00388">
    <property type="entry name" value="HisKA"/>
    <property type="match status" value="1"/>
</dbReference>
<evidence type="ECO:0000256" key="9">
    <source>
        <dbReference type="ARBA" id="ARBA00023026"/>
    </source>
</evidence>
<keyword evidence="9" id="KW-0843">Virulence</keyword>
<sequence>MHSLRARLWTLWLLATLVALLVGTLLVQLARNSETAMRARAGAELSHACDLIHDSFAFYATGWSGDDAGSSATRHDLDAVLAAALAGQSGVSGGFWLRERGVLAARIAGNDRPDAAQVARAAELAVSGERTASVRGRSGDDTLVAACPLAGPFPGFAAWTATRPPSTGRDRLGLGLAGLAVLVLGIAGWLVWITIGWSRRIHGIEVALQRHDVEALPVLAPTGERELDRIVSALNDAGRRLEAARQRNAALSERVAVAERQALLGRMAAGIAHEIRNPLASMRLRAENALHGEAARRDPSLKDRALQAALQQVARIDGLVTELLTMAERRQPRRRPVPVAAFMQERLAGLRDLAESSQVELAADPPPPGVDWPMDDGLIGRALDNLLLNAVQHSPPGGTVRLAALQEPAGLRFTVSDDGPGVAASMLPDRLFEPFAGERPDGTGLGLAIARELAAADGAELGLVQASARETRRNGAEGAVFSLLLLADARP</sequence>
<evidence type="ECO:0000256" key="10">
    <source>
        <dbReference type="SAM" id="Coils"/>
    </source>
</evidence>
<feature type="transmembrane region" description="Helical" evidence="11">
    <location>
        <begin position="172"/>
        <end position="192"/>
    </location>
</feature>
<keyword evidence="10" id="KW-0175">Coiled coil</keyword>
<organism evidence="13 14">
    <name type="scientific">Lichenicoccus roseus</name>
    <dbReference type="NCBI Taxonomy" id="2683649"/>
    <lineage>
        <taxon>Bacteria</taxon>
        <taxon>Pseudomonadati</taxon>
        <taxon>Pseudomonadota</taxon>
        <taxon>Alphaproteobacteria</taxon>
        <taxon>Acetobacterales</taxon>
        <taxon>Acetobacteraceae</taxon>
        <taxon>Lichenicoccus</taxon>
    </lineage>
</organism>
<dbReference type="SUPFAM" id="SSF47384">
    <property type="entry name" value="Homodimeric domain of signal transducing histidine kinase"/>
    <property type="match status" value="1"/>
</dbReference>
<evidence type="ECO:0000256" key="5">
    <source>
        <dbReference type="ARBA" id="ARBA00022553"/>
    </source>
</evidence>
<keyword evidence="8" id="KW-0902">Two-component regulatory system</keyword>
<keyword evidence="4" id="KW-1003">Cell membrane</keyword>
<evidence type="ECO:0000313" key="13">
    <source>
        <dbReference type="EMBL" id="TLU73162.1"/>
    </source>
</evidence>
<comment type="caution">
    <text evidence="13">The sequence shown here is derived from an EMBL/GenBank/DDBJ whole genome shotgun (WGS) entry which is preliminary data.</text>
</comment>
<dbReference type="SUPFAM" id="SSF55874">
    <property type="entry name" value="ATPase domain of HSP90 chaperone/DNA topoisomerase II/histidine kinase"/>
    <property type="match status" value="1"/>
</dbReference>
<accession>A0A5R9J6G7</accession>
<dbReference type="Proteomes" id="UP000305654">
    <property type="component" value="Unassembled WGS sequence"/>
</dbReference>
<keyword evidence="6" id="KW-0808">Transferase</keyword>
<keyword evidence="11" id="KW-0812">Transmembrane</keyword>
<comment type="catalytic activity">
    <reaction evidence="1">
        <text>ATP + protein L-histidine = ADP + protein N-phospho-L-histidine.</text>
        <dbReference type="EC" id="2.7.13.3"/>
    </reaction>
</comment>
<dbReference type="OrthoDB" id="9815750at2"/>